<sequence>MLRKIFLYTAGCLIVFCLIVIGWGLFSNETQDAIMLFCLIVAGAFISAELCFPAFRLRKSKSKMWDKP</sequence>
<keyword evidence="1" id="KW-1133">Transmembrane helix</keyword>
<name>A0A2J0Q825_9BACT</name>
<evidence type="ECO:0000256" key="1">
    <source>
        <dbReference type="SAM" id="Phobius"/>
    </source>
</evidence>
<dbReference type="EMBL" id="PCXQ01000003">
    <property type="protein sequence ID" value="PJE51313.1"/>
    <property type="molecule type" value="Genomic_DNA"/>
</dbReference>
<keyword evidence="1" id="KW-0812">Transmembrane</keyword>
<keyword evidence="1" id="KW-0472">Membrane</keyword>
<dbReference type="AlphaFoldDB" id="A0A2J0Q825"/>
<dbReference type="Proteomes" id="UP000228496">
    <property type="component" value="Unassembled WGS sequence"/>
</dbReference>
<evidence type="ECO:0000313" key="2">
    <source>
        <dbReference type="EMBL" id="PJE51313.1"/>
    </source>
</evidence>
<gene>
    <name evidence="2" type="ORF">COV29_00980</name>
</gene>
<organism evidence="2 3">
    <name type="scientific">Candidatus Yanofskybacteria bacterium CG10_big_fil_rev_8_21_14_0_10_36_16</name>
    <dbReference type="NCBI Taxonomy" id="1975096"/>
    <lineage>
        <taxon>Bacteria</taxon>
        <taxon>Candidatus Yanofskyibacteriota</taxon>
    </lineage>
</organism>
<comment type="caution">
    <text evidence="2">The sequence shown here is derived from an EMBL/GenBank/DDBJ whole genome shotgun (WGS) entry which is preliminary data.</text>
</comment>
<reference evidence="2 3" key="1">
    <citation type="submission" date="2017-09" db="EMBL/GenBank/DDBJ databases">
        <title>Depth-based differentiation of microbial function through sediment-hosted aquifers and enrichment of novel symbionts in the deep terrestrial subsurface.</title>
        <authorList>
            <person name="Probst A.J."/>
            <person name="Ladd B."/>
            <person name="Jarett J.K."/>
            <person name="Geller-Mcgrath D.E."/>
            <person name="Sieber C.M."/>
            <person name="Emerson J.B."/>
            <person name="Anantharaman K."/>
            <person name="Thomas B.C."/>
            <person name="Malmstrom R."/>
            <person name="Stieglmeier M."/>
            <person name="Klingl A."/>
            <person name="Woyke T."/>
            <person name="Ryan C.M."/>
            <person name="Banfield J.F."/>
        </authorList>
    </citation>
    <scope>NUCLEOTIDE SEQUENCE [LARGE SCALE GENOMIC DNA]</scope>
    <source>
        <strain evidence="2">CG10_big_fil_rev_8_21_14_0_10_36_16</strain>
    </source>
</reference>
<proteinExistence type="predicted"/>
<evidence type="ECO:0000313" key="3">
    <source>
        <dbReference type="Proteomes" id="UP000228496"/>
    </source>
</evidence>
<protein>
    <submittedName>
        <fullName evidence="2">Uncharacterized protein</fullName>
    </submittedName>
</protein>
<feature type="transmembrane region" description="Helical" evidence="1">
    <location>
        <begin position="33"/>
        <end position="55"/>
    </location>
</feature>
<feature type="transmembrane region" description="Helical" evidence="1">
    <location>
        <begin position="5"/>
        <end position="27"/>
    </location>
</feature>
<accession>A0A2J0Q825</accession>